<dbReference type="AlphaFoldDB" id="A0A2S6CJL1"/>
<feature type="region of interest" description="Disordered" evidence="1">
    <location>
        <begin position="346"/>
        <end position="381"/>
    </location>
</feature>
<keyword evidence="2" id="KW-0732">Signal</keyword>
<feature type="compositionally biased region" description="Low complexity" evidence="1">
    <location>
        <begin position="200"/>
        <end position="219"/>
    </location>
</feature>
<proteinExistence type="predicted"/>
<evidence type="ECO:0000313" key="4">
    <source>
        <dbReference type="Proteomes" id="UP000237631"/>
    </source>
</evidence>
<name>A0A2S6CJL1_9PEZI</name>
<comment type="caution">
    <text evidence="3">The sequence shown here is derived from an EMBL/GenBank/DDBJ whole genome shotgun (WGS) entry which is preliminary data.</text>
</comment>
<dbReference type="STRING" id="357750.A0A2S6CJL1"/>
<gene>
    <name evidence="3" type="ORF">CBER1_08308</name>
</gene>
<dbReference type="EMBL" id="PNEN01000340">
    <property type="protein sequence ID" value="PPJ59908.1"/>
    <property type="molecule type" value="Genomic_DNA"/>
</dbReference>
<feature type="region of interest" description="Disordered" evidence="1">
    <location>
        <begin position="200"/>
        <end position="222"/>
    </location>
</feature>
<organism evidence="3 4">
    <name type="scientific">Cercospora berteroae</name>
    <dbReference type="NCBI Taxonomy" id="357750"/>
    <lineage>
        <taxon>Eukaryota</taxon>
        <taxon>Fungi</taxon>
        <taxon>Dikarya</taxon>
        <taxon>Ascomycota</taxon>
        <taxon>Pezizomycotina</taxon>
        <taxon>Dothideomycetes</taxon>
        <taxon>Dothideomycetidae</taxon>
        <taxon>Mycosphaerellales</taxon>
        <taxon>Mycosphaerellaceae</taxon>
        <taxon>Cercospora</taxon>
    </lineage>
</organism>
<dbReference type="Proteomes" id="UP000237631">
    <property type="component" value="Unassembled WGS sequence"/>
</dbReference>
<sequence>MRVLSSLALLVGLSTVADAYGCPGKECKKSASSYCSSYMKVPKKTTTIYKLSTVTSSTTTTRAKGTKTITVAPTTVKTTETVTSTETRKIVIETDTTTTITVKPTCSAPSLFPELRRRSYPPSYGPPPSYGVPKPECFSRYKGKKAISSACKCVGVKPSATTVFRTLTRTKKVTSTTTVNKSTVTETPTVTEKTITTAPPTTTTVTETSTTKTDSTTVTSGRPVLPTGAFNIVLGNPQQATPPNADNIGAIEGLRAVVGGGDTISPIEFVSPAELGPTTFSLNDNGNLFSEGQTLQAFISNTQGNNPQQLSFPGFDGDGSAFPEGSSAVFCEMLDNGTDDFTCEISCGSSPGETPQLPESRRRKRGIIPDPDDGETEPIPSFVVDPLSCGLTNTYFLGDGENFESGVGNCIQISAFVVPAAAAAAAGSQ</sequence>
<protein>
    <recommendedName>
        <fullName evidence="5">Ubiquitin 3 binding protein But2 C-terminal domain-containing protein</fullName>
    </recommendedName>
</protein>
<evidence type="ECO:0008006" key="5">
    <source>
        <dbReference type="Google" id="ProtNLM"/>
    </source>
</evidence>
<evidence type="ECO:0000313" key="3">
    <source>
        <dbReference type="EMBL" id="PPJ59908.1"/>
    </source>
</evidence>
<keyword evidence="4" id="KW-1185">Reference proteome</keyword>
<evidence type="ECO:0000256" key="1">
    <source>
        <dbReference type="SAM" id="MobiDB-lite"/>
    </source>
</evidence>
<feature type="signal peptide" evidence="2">
    <location>
        <begin position="1"/>
        <end position="19"/>
    </location>
</feature>
<accession>A0A2S6CJL1</accession>
<dbReference type="OrthoDB" id="3649799at2759"/>
<reference evidence="4" key="1">
    <citation type="journal article" date="2017" name="bioRxiv">
        <title>Conservation of a gene cluster reveals novel cercosporin biosynthetic mechanisms and extends production to the genus Colletotrichum.</title>
        <authorList>
            <person name="de Jonge R."/>
            <person name="Ebert M.K."/>
            <person name="Huitt-Roehl C.R."/>
            <person name="Pal P."/>
            <person name="Suttle J.C."/>
            <person name="Spanner R.E."/>
            <person name="Neubauer J.D."/>
            <person name="Jurick W.M.II."/>
            <person name="Stott K.A."/>
            <person name="Secor G.A."/>
            <person name="Thomma B.P.H.J."/>
            <person name="Van de Peer Y."/>
            <person name="Townsend C.A."/>
            <person name="Bolton M.D."/>
        </authorList>
    </citation>
    <scope>NUCLEOTIDE SEQUENCE [LARGE SCALE GENOMIC DNA]</scope>
    <source>
        <strain evidence="4">CBS538.71</strain>
    </source>
</reference>
<feature type="chain" id="PRO_5015664427" description="Ubiquitin 3 binding protein But2 C-terminal domain-containing protein" evidence="2">
    <location>
        <begin position="20"/>
        <end position="429"/>
    </location>
</feature>
<evidence type="ECO:0000256" key="2">
    <source>
        <dbReference type="SAM" id="SignalP"/>
    </source>
</evidence>